<keyword evidence="13" id="KW-1185">Reference proteome</keyword>
<evidence type="ECO:0000256" key="6">
    <source>
        <dbReference type="ARBA" id="ARBA00022692"/>
    </source>
</evidence>
<gene>
    <name evidence="12" type="ORF">C5167_042296</name>
</gene>
<feature type="transmembrane region" description="Helical" evidence="11">
    <location>
        <begin position="71"/>
        <end position="93"/>
    </location>
</feature>
<dbReference type="PANTHER" id="PTHR10791:SF30">
    <property type="entry name" value="SUGAR TRANSPORTER SWEET1"/>
    <property type="match status" value="1"/>
</dbReference>
<evidence type="ECO:0000256" key="8">
    <source>
        <dbReference type="ARBA" id="ARBA00022989"/>
    </source>
</evidence>
<evidence type="ECO:0000256" key="1">
    <source>
        <dbReference type="ARBA" id="ARBA00004651"/>
    </source>
</evidence>
<evidence type="ECO:0000256" key="7">
    <source>
        <dbReference type="ARBA" id="ARBA00022737"/>
    </source>
</evidence>
<evidence type="ECO:0000313" key="12">
    <source>
        <dbReference type="EMBL" id="RZC79722.1"/>
    </source>
</evidence>
<feature type="transmembrane region" description="Helical" evidence="11">
    <location>
        <begin position="105"/>
        <end position="127"/>
    </location>
</feature>
<keyword evidence="8 11" id="KW-1133">Transmembrane helix</keyword>
<dbReference type="Proteomes" id="UP000316621">
    <property type="component" value="Chromosome 10"/>
</dbReference>
<evidence type="ECO:0000256" key="3">
    <source>
        <dbReference type="ARBA" id="ARBA00022448"/>
    </source>
</evidence>
<dbReference type="OrthoDB" id="409725at2759"/>
<sequence length="234" mass="26040">MVTADAARNVVGVIGNVISFGLFASPSPTFYDIIKRGAVEDYSPNPYLATILNCALWVFYGLPFIHPHSILVVTINGVGLVMEFAYIVCYLMYATKKQRMYVAKVLGGEIAFFAIIVGVTMGVFHTVKSRGTFVGIFCLIFNILMYAMPLDNMLLVIRTKSTEYLPFWLLLANFLNGGCWLTYALLRFDLFIFISNGSGMILGLSQLILFAVFYNKKPRNTDDKPGNVQMSSSV</sequence>
<evidence type="ECO:0000256" key="11">
    <source>
        <dbReference type="RuleBase" id="RU910715"/>
    </source>
</evidence>
<feature type="transmembrane region" description="Helical" evidence="11">
    <location>
        <begin position="192"/>
        <end position="214"/>
    </location>
</feature>
<accession>A0A4Y7L512</accession>
<evidence type="ECO:0000256" key="4">
    <source>
        <dbReference type="ARBA" id="ARBA00022475"/>
    </source>
</evidence>
<reference evidence="12 13" key="1">
    <citation type="journal article" date="2018" name="Science">
        <title>The opium poppy genome and morphinan production.</title>
        <authorList>
            <person name="Guo L."/>
            <person name="Winzer T."/>
            <person name="Yang X."/>
            <person name="Li Y."/>
            <person name="Ning Z."/>
            <person name="He Z."/>
            <person name="Teodor R."/>
            <person name="Lu Y."/>
            <person name="Bowser T.A."/>
            <person name="Graham I.A."/>
            <person name="Ye K."/>
        </authorList>
    </citation>
    <scope>NUCLEOTIDE SEQUENCE [LARGE SCALE GENOMIC DNA]</scope>
    <source>
        <strain evidence="13">cv. HN1</strain>
        <tissue evidence="12">Leaves</tissue>
    </source>
</reference>
<name>A0A4Y7L512_PAPSO</name>
<comment type="subcellular location">
    <subcellularLocation>
        <location evidence="1">Cell membrane</location>
        <topology evidence="1">Multi-pass membrane protein</topology>
    </subcellularLocation>
</comment>
<organism evidence="12 13">
    <name type="scientific">Papaver somniferum</name>
    <name type="common">Opium poppy</name>
    <dbReference type="NCBI Taxonomy" id="3469"/>
    <lineage>
        <taxon>Eukaryota</taxon>
        <taxon>Viridiplantae</taxon>
        <taxon>Streptophyta</taxon>
        <taxon>Embryophyta</taxon>
        <taxon>Tracheophyta</taxon>
        <taxon>Spermatophyta</taxon>
        <taxon>Magnoliopsida</taxon>
        <taxon>Ranunculales</taxon>
        <taxon>Papaveraceae</taxon>
        <taxon>Papaveroideae</taxon>
        <taxon>Papaver</taxon>
    </lineage>
</organism>
<dbReference type="STRING" id="3469.A0A4Y7L512"/>
<keyword evidence="5 11" id="KW-0762">Sugar transport</keyword>
<protein>
    <recommendedName>
        <fullName evidence="11">Bidirectional sugar transporter SWEET</fullName>
    </recommendedName>
</protein>
<evidence type="ECO:0000256" key="9">
    <source>
        <dbReference type="ARBA" id="ARBA00023136"/>
    </source>
</evidence>
<evidence type="ECO:0000313" key="13">
    <source>
        <dbReference type="Proteomes" id="UP000316621"/>
    </source>
</evidence>
<comment type="caution">
    <text evidence="11">Lacks conserved residue(s) required for the propagation of feature annotation.</text>
</comment>
<feature type="transmembrane region" description="Helical" evidence="11">
    <location>
        <begin position="167"/>
        <end position="186"/>
    </location>
</feature>
<dbReference type="InterPro" id="IPR004316">
    <property type="entry name" value="SWEET_rpt"/>
</dbReference>
<dbReference type="Gramene" id="RZC79722">
    <property type="protein sequence ID" value="RZC79722"/>
    <property type="gene ID" value="C5167_042296"/>
</dbReference>
<keyword evidence="9 11" id="KW-0472">Membrane</keyword>
<comment type="function">
    <text evidence="11">Mediates both low-affinity uptake and efflux of sugar across the membrane.</text>
</comment>
<dbReference type="InterPro" id="IPR047664">
    <property type="entry name" value="SWEET"/>
</dbReference>
<evidence type="ECO:0000256" key="5">
    <source>
        <dbReference type="ARBA" id="ARBA00022597"/>
    </source>
</evidence>
<proteinExistence type="inferred from homology"/>
<keyword evidence="6 11" id="KW-0812">Transmembrane</keyword>
<dbReference type="GO" id="GO:0051119">
    <property type="term" value="F:sugar transmembrane transporter activity"/>
    <property type="evidence" value="ECO:0007669"/>
    <property type="project" value="InterPro"/>
</dbReference>
<dbReference type="EMBL" id="CM010724">
    <property type="protein sequence ID" value="RZC79722.1"/>
    <property type="molecule type" value="Genomic_DNA"/>
</dbReference>
<feature type="transmembrane region" description="Helical" evidence="11">
    <location>
        <begin position="6"/>
        <end position="25"/>
    </location>
</feature>
<comment type="similarity">
    <text evidence="2 11">Belongs to the SWEET sugar transporter family.</text>
</comment>
<dbReference type="FunFam" id="1.20.1280.290:FF:000002">
    <property type="entry name" value="Bidirectional sugar transporter SWEET"/>
    <property type="match status" value="1"/>
</dbReference>
<evidence type="ECO:0000256" key="2">
    <source>
        <dbReference type="ARBA" id="ARBA00007809"/>
    </source>
</evidence>
<comment type="function">
    <text evidence="10">Mediates both low-affinity uptake and efflux of sugar across the plasma membrane.</text>
</comment>
<keyword evidence="3 11" id="KW-0813">Transport</keyword>
<dbReference type="GO" id="GO:0005886">
    <property type="term" value="C:plasma membrane"/>
    <property type="evidence" value="ECO:0007669"/>
    <property type="project" value="UniProtKB-SubCell"/>
</dbReference>
<dbReference type="OMA" id="LTIMRRV"/>
<keyword evidence="7" id="KW-0677">Repeat</keyword>
<dbReference type="Gene3D" id="1.20.1280.290">
    <property type="match status" value="2"/>
</dbReference>
<dbReference type="FunFam" id="1.20.1280.290:FF:000001">
    <property type="entry name" value="Bidirectional sugar transporter SWEET"/>
    <property type="match status" value="1"/>
</dbReference>
<evidence type="ECO:0000256" key="10">
    <source>
        <dbReference type="ARBA" id="ARBA00037238"/>
    </source>
</evidence>
<keyword evidence="4" id="KW-1003">Cell membrane</keyword>
<feature type="transmembrane region" description="Helical" evidence="11">
    <location>
        <begin position="133"/>
        <end position="155"/>
    </location>
</feature>
<dbReference type="AlphaFoldDB" id="A0A4Y7L512"/>
<dbReference type="Pfam" id="PF03083">
    <property type="entry name" value="MtN3_slv"/>
    <property type="match status" value="2"/>
</dbReference>
<dbReference type="PANTHER" id="PTHR10791">
    <property type="entry name" value="RAG1-ACTIVATING PROTEIN 1"/>
    <property type="match status" value="1"/>
</dbReference>